<evidence type="ECO:0000313" key="1">
    <source>
        <dbReference type="EMBL" id="PQP99386.1"/>
    </source>
</evidence>
<evidence type="ECO:0000313" key="3">
    <source>
        <dbReference type="Proteomes" id="UP000250321"/>
    </source>
</evidence>
<comment type="caution">
    <text evidence="2">The sequence shown here is derived from an EMBL/GenBank/DDBJ whole genome shotgun (WGS) entry which is preliminary data.</text>
</comment>
<sequence>MSLLAQNPMPLFFQGSPIPRSICDDPNPNQVFFVPYNYANTNQDAFVPVMALDTSIPHMGIWVPLNGFYIRRNAAVGVLPSLAFNQIVWAGHNLGLNIALAQLETISSFLPNQNSTIFITFSRGYSIREQLLRDFLSKYLIFLEFSVSRKES</sequence>
<proteinExistence type="predicted"/>
<dbReference type="EMBL" id="PJQY01001813">
    <property type="protein sequence ID" value="PQP99386.1"/>
    <property type="molecule type" value="Genomic_DNA"/>
</dbReference>
<accession>A0A314ZKT3</accession>
<dbReference type="Proteomes" id="UP000250321">
    <property type="component" value="Unassembled WGS sequence"/>
</dbReference>
<dbReference type="AlphaFoldDB" id="A0A314ZKT3"/>
<name>A0A314ZKT3_PRUYE</name>
<organism evidence="2 3">
    <name type="scientific">Prunus yedoensis var. nudiflora</name>
    <dbReference type="NCBI Taxonomy" id="2094558"/>
    <lineage>
        <taxon>Eukaryota</taxon>
        <taxon>Viridiplantae</taxon>
        <taxon>Streptophyta</taxon>
        <taxon>Embryophyta</taxon>
        <taxon>Tracheophyta</taxon>
        <taxon>Spermatophyta</taxon>
        <taxon>Magnoliopsida</taxon>
        <taxon>eudicotyledons</taxon>
        <taxon>Gunneridae</taxon>
        <taxon>Pentapetalae</taxon>
        <taxon>rosids</taxon>
        <taxon>fabids</taxon>
        <taxon>Rosales</taxon>
        <taxon>Rosaceae</taxon>
        <taxon>Amygdaloideae</taxon>
        <taxon>Amygdaleae</taxon>
        <taxon>Prunus</taxon>
    </lineage>
</organism>
<gene>
    <name evidence="1" type="ORF">Pyn_11940</name>
    <name evidence="2" type="ORF">Pyn_38862</name>
</gene>
<keyword evidence="3" id="KW-1185">Reference proteome</keyword>
<evidence type="ECO:0000313" key="2">
    <source>
        <dbReference type="EMBL" id="PQQ17994.1"/>
    </source>
</evidence>
<reference evidence="2 3" key="1">
    <citation type="submission" date="2018-02" db="EMBL/GenBank/DDBJ databases">
        <title>Draft genome of wild Prunus yedoensis var. nudiflora.</title>
        <authorList>
            <person name="Baek S."/>
            <person name="Kim J.-H."/>
            <person name="Choi K."/>
            <person name="Kim G.-B."/>
            <person name="Cho A."/>
            <person name="Jang H."/>
            <person name="Shin C.-H."/>
            <person name="Yu H.-J."/>
            <person name="Mun J.-H."/>
        </authorList>
    </citation>
    <scope>NUCLEOTIDE SEQUENCE [LARGE SCALE GENOMIC DNA]</scope>
    <source>
        <strain evidence="3">cv. Jeju island</strain>
        <tissue evidence="2">Leaf</tissue>
    </source>
</reference>
<protein>
    <submittedName>
        <fullName evidence="2">Uncharacterized protein</fullName>
    </submittedName>
</protein>
<dbReference type="EMBL" id="PJQY01000127">
    <property type="protein sequence ID" value="PQQ17994.1"/>
    <property type="molecule type" value="Genomic_DNA"/>
</dbReference>